<feature type="domain" description="DUF11" evidence="1">
    <location>
        <begin position="756"/>
        <end position="866"/>
    </location>
</feature>
<feature type="domain" description="DUF11" evidence="1">
    <location>
        <begin position="889"/>
        <end position="991"/>
    </location>
</feature>
<feature type="domain" description="DUF11" evidence="1">
    <location>
        <begin position="2602"/>
        <end position="2688"/>
    </location>
</feature>
<name>A0A1G9S2E4_9FIRM</name>
<dbReference type="InterPro" id="IPR051172">
    <property type="entry name" value="Chlamydia_OmcB"/>
</dbReference>
<feature type="domain" description="DUF11" evidence="1">
    <location>
        <begin position="1153"/>
        <end position="1253"/>
    </location>
</feature>
<proteinExistence type="predicted"/>
<dbReference type="PANTHER" id="PTHR34819">
    <property type="entry name" value="LARGE CYSTEINE-RICH PERIPLASMIC PROTEIN OMCB"/>
    <property type="match status" value="1"/>
</dbReference>
<dbReference type="PANTHER" id="PTHR34819:SF3">
    <property type="entry name" value="CELL SURFACE PROTEIN"/>
    <property type="match status" value="1"/>
</dbReference>
<protein>
    <submittedName>
        <fullName evidence="2">Conserved repeat domain-containing protein</fullName>
    </submittedName>
</protein>
<feature type="domain" description="DUF11" evidence="1">
    <location>
        <begin position="1942"/>
        <end position="2053"/>
    </location>
</feature>
<gene>
    <name evidence="2" type="ORF">SAMN04515677_10862</name>
</gene>
<evidence type="ECO:0000313" key="3">
    <source>
        <dbReference type="Proteomes" id="UP000199068"/>
    </source>
</evidence>
<reference evidence="2 3" key="1">
    <citation type="submission" date="2016-10" db="EMBL/GenBank/DDBJ databases">
        <authorList>
            <person name="de Groot N.N."/>
        </authorList>
    </citation>
    <scope>NUCLEOTIDE SEQUENCE [LARGE SCALE GENOMIC DNA]</scope>
    <source>
        <strain evidence="2 3">DSM 797</strain>
    </source>
</reference>
<dbReference type="InterPro" id="IPR047589">
    <property type="entry name" value="DUF11_rpt"/>
</dbReference>
<feature type="domain" description="DUF11" evidence="1">
    <location>
        <begin position="1549"/>
        <end position="1649"/>
    </location>
</feature>
<feature type="domain" description="DUF11" evidence="1">
    <location>
        <begin position="2340"/>
        <end position="2440"/>
    </location>
</feature>
<dbReference type="EMBL" id="FNGW01000008">
    <property type="protein sequence ID" value="SDM29646.1"/>
    <property type="molecule type" value="Genomic_DNA"/>
</dbReference>
<dbReference type="RefSeq" id="WP_092727181.1">
    <property type="nucleotide sequence ID" value="NZ_FNGW01000008.1"/>
</dbReference>
<feature type="domain" description="DUF11" evidence="1">
    <location>
        <begin position="490"/>
        <end position="587"/>
    </location>
</feature>
<feature type="domain" description="DUF11" evidence="1">
    <location>
        <begin position="629"/>
        <end position="724"/>
    </location>
</feature>
<dbReference type="STRING" id="1121325.SAMN04515677_10862"/>
<dbReference type="Gene3D" id="2.60.40.740">
    <property type="match status" value="10"/>
</dbReference>
<sequence>MALTQRFSAIDKAILVATGNSLVVCGSTTAPAVNTSDIIKIDGTTTRDWTESGSTANLNILANSTILYAELVWYSTVYSNVSGALDLRSIQDNPITFTTSKGNFQITPQYSESYTGLSGTIDRYRAADVTSYIQSALSGSYTVSNVPISVPSTGLSNSRAGWSLSVIYRNNAFKPQKVIYNSGISVATPNTPLQTTLTGFTTSSDQSSLKGNVFLACANGGPIDGIETVMAGPSFAQLSNIGNVVNSPNPNPGTSPNNPGNNFFSGAINVADPLNSSNGLLNINGTNGNNNNDGFVPTQKLGARNKWDITNVDISNTLVTNQTLLAGQITEGQTGDGVQLVALGAQVLAKAPNIIATLDSYDIDGDNEYNVEVGEPLVYAIHIKNDGDVPANNVIASAALNSSTTFVPGSVTINGVSNPTADIQNGINTGTIAAKGIVTVLFTVMVNSVPSGGLMYQSVNYNYQFVSGLDTITNYGQTNTVEVIVQDGKLKIIKSASKTTMNINDIVDYTINITNIGTEIAKNLFFQDKIDPSSSFVSGTVVIDGTAYLDYDPVAGFSLPDLPVGGSTQIVFKFKVNSLPASTKVNNISCITFSYIFNQYGYSREKTTFSNSTVIQVQYIDIIGERCNNNNYPNVGDTVTYTLSLTNIGNEPAPDIQVIEPPIPGATFVSGSVKINGTIKPTLNPFDGFILPDPIGPQQTTNVEYKVLVNSINPADLIENIAQVPFKYQISPGGTVIESEKDSNKVDTVANYVCMNVTKCVDKQYAEIGNTLYYKIEISNSGNINAINTVFLDTIQPEASFVPGSVAINGISYPSYDPNQGFTLGTICYGDIIEVTFQAKVNTLPNPNIIYNKSNLVYSYKPDPNGSTLTNTIYSNTVQTTINKAQYTVVKSVDKTYAQVGDALVYTTTIQNTGTVPLTNMKFVDFLGIYLEFYQGSLYINGINYPNLTPNIQFPIDDMQPGETTTIVFGATIKDNPPVGYIPNTSEVTMTYKQSPDSPVITKTIYSNTVITYDPYAQINLVKTADKSYAAVGETLTYSFTATNTGNTAAINTLFADIIQSEASFVPGSVLVNGVSKPDYNPQTGFTLGTMQMGQVVTIEFKVTVNSLPVPNTIKNNATISFIYYVDPTQQPVTKTSTSNTVTTVINSYSATLTKSVDKMYATIGDVLHYTVTATNTGTIPLTNVNFKDIIQNGATFVSGSVVVDGTSYPNYNPNTGFTISNVLPGGNVVVMFSATVTSVPVPPKIDNTANITFKYQLSPTSPYIDGSLTSNTVTTNINKMAVTNTKSVNKAYATVGDTLTYTSVIANNGNVNISNTQFIDTVPEHTTFVAGTVKIDGTSYSDYDPNLGFTVGVITPGSHVTVTFDVTVDSVPSNGYITNTSILNYQYKIDPNGPYILGSSTSNTVTTYINLGDLTVTKSADRSVVRLTNVITYSFVINNTGNTVLKNLLFKDTIQSESSFNTGTVYVNGINKPNYNPNTGFSLDDIPVGQQAVVSFQVTANTLPTDNKLLNKADVTYSYYVDPNGNPTTKTKTSNTTTVYVYDTIVSANKSVDKTLAKIGDTLNFTITIKNEGNTSAQHVFFEDILDSHISFVPDSVYINQVQMQGYNPNTGFDLDDIIAGATTTVSFAATILSRPSDNIIYNYATIAYDYTVGQEIITAAINTNTTQTYVAAGELTVNKSVDKLYATVGDNIAYTVVVKNTGSVNATNITFKDLIPQSTSFNTGTVAIDGTPQPTFNPNTGFALSDLIPNQYHTITFSIHVDSLPQSEKVENTADITFTYKLTPTDNPVTITTNSNTVTTIIKIGILTATKLVDKAYATIGDTLNYTINIINSGNANCFDVFFRDIVQSNASFIAGSVKINGVTYVDYDPNTGFNLNDITGYGNSTVTFAVKVLTLPTDYTIYNHATGSYKYYVDPANQPVVKEGTTNTVTTIINVGSLTATKSVSKAYATIDDVLTYTVNVVNTGNTLAKNVNFRDVIPNGLTFVNGSVTINGVNYPTYDPYSSFSLGNIVSGDTVIVKFNAAVTSLPVPSLVSNTANLSFVYRIDPNGSDIPAQVNSNTVTTQINVGSISLNKSVDKSYATMGDTLTYTVVVTNNGNVRADNVIFTDSLQTDVTFNEGSVKVNGTTYPDYNPNLGFSLGNIDPLDHVTVVFTVNIIDSPTHQSVLNYAVGTFSYKVDPNGQYYSKSTQSNTVSTIIVMPKLTATKTVDKMYATLQDILSYGILIKNDGNTTISQLFFTDFLSNGAVFKSGTVIIDGVSYPNYDPIQGFNLPNNLIAGNTCLVQFQATVATLPSPPQITNYAVSNGLYRIDPQGSTYPITATSNTVTTNINVGSLSNTKTVDKMYAKVNDTVTYTSTIINTGNVNATSLFFTDILQSALTYISGTVSINGIVYPALDPTVGFELSNLAPGQTVTVAFNAKINSLPTPAYVTNNSNIQFSYKIDPSGAVITKDQLSNTVTTNVVLGKITVVKSVDKPIATIGDELTYTVTLTNVGNVIDSKVFFQDTPSTGVTFKPGSVKVNNVSQPTYNPTVGFSLGDIGIGNVVTVSFVVTVVSVPSTNQVTNQAVITFEYVVDPKQPPYSDTTYSNTVTTNIAYGSLNVTKSVNKKYATIGEQLTYTVTIVNTGNIDATNVVFLDQTPHNSVFVLGSVTINGVSYPDYNPSAGFNLNTMTPGQIITVVYKVQVVDLC</sequence>
<keyword evidence="3" id="KW-1185">Reference proteome</keyword>
<organism evidence="2 3">
    <name type="scientific">Romboutsia lituseburensis DSM 797</name>
    <dbReference type="NCBI Taxonomy" id="1121325"/>
    <lineage>
        <taxon>Bacteria</taxon>
        <taxon>Bacillati</taxon>
        <taxon>Bacillota</taxon>
        <taxon>Clostridia</taxon>
        <taxon>Peptostreptococcales</taxon>
        <taxon>Peptostreptococcaceae</taxon>
        <taxon>Romboutsia</taxon>
    </lineage>
</organism>
<feature type="domain" description="DUF11" evidence="1">
    <location>
        <begin position="1286"/>
        <end position="1393"/>
    </location>
</feature>
<dbReference type="Pfam" id="PF01345">
    <property type="entry name" value="DUF11"/>
    <property type="match status" value="16"/>
</dbReference>
<feature type="domain" description="DUF11" evidence="1">
    <location>
        <begin position="2470"/>
        <end position="2580"/>
    </location>
</feature>
<evidence type="ECO:0000313" key="2">
    <source>
        <dbReference type="EMBL" id="SDM29646.1"/>
    </source>
</evidence>
<feature type="domain" description="DUF11" evidence="1">
    <location>
        <begin position="2073"/>
        <end position="2183"/>
    </location>
</feature>
<accession>A0A1G9S2E4</accession>
<feature type="domain" description="DUF11" evidence="1">
    <location>
        <begin position="1810"/>
        <end position="1918"/>
    </location>
</feature>
<feature type="domain" description="DUF11" evidence="1">
    <location>
        <begin position="1019"/>
        <end position="1129"/>
    </location>
</feature>
<feature type="domain" description="DUF11" evidence="1">
    <location>
        <begin position="1677"/>
        <end position="1789"/>
    </location>
</feature>
<evidence type="ECO:0000259" key="1">
    <source>
        <dbReference type="Pfam" id="PF01345"/>
    </source>
</evidence>
<dbReference type="InterPro" id="IPR001434">
    <property type="entry name" value="OmcB-like_DUF11"/>
</dbReference>
<dbReference type="NCBIfam" id="TIGR01451">
    <property type="entry name" value="B_ant_repeat"/>
    <property type="match status" value="18"/>
</dbReference>
<feature type="domain" description="DUF11" evidence="1">
    <location>
        <begin position="1414"/>
        <end position="1527"/>
    </location>
</feature>
<dbReference type="Proteomes" id="UP000199068">
    <property type="component" value="Unassembled WGS sequence"/>
</dbReference>